<dbReference type="Proteomes" id="UP000463388">
    <property type="component" value="Unassembled WGS sequence"/>
</dbReference>
<accession>A0A6N8JJD9</accession>
<protein>
    <submittedName>
        <fullName evidence="6">DNA-binding response regulator</fullName>
    </submittedName>
</protein>
<dbReference type="GO" id="GO:0003677">
    <property type="term" value="F:DNA binding"/>
    <property type="evidence" value="ECO:0007669"/>
    <property type="project" value="UniProtKB-KW"/>
</dbReference>
<evidence type="ECO:0000256" key="4">
    <source>
        <dbReference type="SAM" id="Phobius"/>
    </source>
</evidence>
<evidence type="ECO:0000256" key="2">
    <source>
        <dbReference type="ARBA" id="ARBA00023125"/>
    </source>
</evidence>
<organism evidence="6 7">
    <name type="scientific">Adlercreutzia mucosicola</name>
    <dbReference type="NCBI Taxonomy" id="580026"/>
    <lineage>
        <taxon>Bacteria</taxon>
        <taxon>Bacillati</taxon>
        <taxon>Actinomycetota</taxon>
        <taxon>Coriobacteriia</taxon>
        <taxon>Eggerthellales</taxon>
        <taxon>Eggerthellaceae</taxon>
        <taxon>Adlercreutzia</taxon>
    </lineage>
</organism>
<dbReference type="PANTHER" id="PTHR44688:SF16">
    <property type="entry name" value="DNA-BINDING TRANSCRIPTIONAL ACTIVATOR DEVR_DOSR"/>
    <property type="match status" value="1"/>
</dbReference>
<dbReference type="Pfam" id="PF00196">
    <property type="entry name" value="GerE"/>
    <property type="match status" value="1"/>
</dbReference>
<feature type="transmembrane region" description="Helical" evidence="4">
    <location>
        <begin position="365"/>
        <end position="383"/>
    </location>
</feature>
<feature type="transmembrane region" description="Helical" evidence="4">
    <location>
        <begin position="292"/>
        <end position="313"/>
    </location>
</feature>
<evidence type="ECO:0000259" key="5">
    <source>
        <dbReference type="PROSITE" id="PS50043"/>
    </source>
</evidence>
<dbReference type="SMART" id="SM00421">
    <property type="entry name" value="HTH_LUXR"/>
    <property type="match status" value="1"/>
</dbReference>
<feature type="transmembrane region" description="Helical" evidence="4">
    <location>
        <begin position="52"/>
        <end position="70"/>
    </location>
</feature>
<evidence type="ECO:0000313" key="6">
    <source>
        <dbReference type="EMBL" id="MVX59978.1"/>
    </source>
</evidence>
<keyword evidence="1" id="KW-0805">Transcription regulation</keyword>
<dbReference type="CDD" id="cd06170">
    <property type="entry name" value="LuxR_C_like"/>
    <property type="match status" value="1"/>
</dbReference>
<feature type="domain" description="HTH luxR-type" evidence="5">
    <location>
        <begin position="407"/>
        <end position="472"/>
    </location>
</feature>
<comment type="caution">
    <text evidence="6">The sequence shown here is derived from an EMBL/GenBank/DDBJ whole genome shotgun (WGS) entry which is preliminary data.</text>
</comment>
<reference evidence="6 7" key="1">
    <citation type="submission" date="2019-12" db="EMBL/GenBank/DDBJ databases">
        <title>Microbes associate with the intestines of laboratory mice.</title>
        <authorList>
            <person name="Navarre W."/>
            <person name="Wong E."/>
        </authorList>
    </citation>
    <scope>NUCLEOTIDE SEQUENCE [LARGE SCALE GENOMIC DNA]</scope>
    <source>
        <strain evidence="6 7">NM66_B29</strain>
    </source>
</reference>
<keyword evidence="4" id="KW-1133">Transmembrane helix</keyword>
<dbReference type="SUPFAM" id="SSF46894">
    <property type="entry name" value="C-terminal effector domain of the bipartite response regulators"/>
    <property type="match status" value="1"/>
</dbReference>
<feature type="transmembrane region" description="Helical" evidence="4">
    <location>
        <begin position="268"/>
        <end position="286"/>
    </location>
</feature>
<dbReference type="GO" id="GO:0006355">
    <property type="term" value="P:regulation of DNA-templated transcription"/>
    <property type="evidence" value="ECO:0007669"/>
    <property type="project" value="InterPro"/>
</dbReference>
<evidence type="ECO:0000256" key="3">
    <source>
        <dbReference type="ARBA" id="ARBA00023163"/>
    </source>
</evidence>
<evidence type="ECO:0000256" key="1">
    <source>
        <dbReference type="ARBA" id="ARBA00023015"/>
    </source>
</evidence>
<feature type="transmembrane region" description="Helical" evidence="4">
    <location>
        <begin position="20"/>
        <end position="40"/>
    </location>
</feature>
<dbReference type="PANTHER" id="PTHR44688">
    <property type="entry name" value="DNA-BINDING TRANSCRIPTIONAL ACTIVATOR DEVR_DOSR"/>
    <property type="match status" value="1"/>
</dbReference>
<feature type="transmembrane region" description="Helical" evidence="4">
    <location>
        <begin position="238"/>
        <end position="256"/>
    </location>
</feature>
<evidence type="ECO:0000313" key="7">
    <source>
        <dbReference type="Proteomes" id="UP000463388"/>
    </source>
</evidence>
<feature type="transmembrane region" description="Helical" evidence="4">
    <location>
        <begin position="169"/>
        <end position="187"/>
    </location>
</feature>
<dbReference type="Gene3D" id="1.10.10.10">
    <property type="entry name" value="Winged helix-like DNA-binding domain superfamily/Winged helix DNA-binding domain"/>
    <property type="match status" value="1"/>
</dbReference>
<gene>
    <name evidence="6" type="ORF">GKZ27_00600</name>
</gene>
<keyword evidence="4" id="KW-0812">Transmembrane</keyword>
<dbReference type="InterPro" id="IPR000792">
    <property type="entry name" value="Tscrpt_reg_LuxR_C"/>
</dbReference>
<dbReference type="EMBL" id="WSRR01000001">
    <property type="protein sequence ID" value="MVX59978.1"/>
    <property type="molecule type" value="Genomic_DNA"/>
</dbReference>
<dbReference type="PROSITE" id="PS50043">
    <property type="entry name" value="HTH_LUXR_2"/>
    <property type="match status" value="1"/>
</dbReference>
<keyword evidence="2 6" id="KW-0238">DNA-binding</keyword>
<feature type="transmembrane region" description="Helical" evidence="4">
    <location>
        <begin position="82"/>
        <end position="101"/>
    </location>
</feature>
<dbReference type="PRINTS" id="PR00038">
    <property type="entry name" value="HTHLUXR"/>
</dbReference>
<feature type="transmembrane region" description="Helical" evidence="4">
    <location>
        <begin position="207"/>
        <end position="226"/>
    </location>
</feature>
<dbReference type="AlphaFoldDB" id="A0A6N8JJD9"/>
<dbReference type="InterPro" id="IPR016032">
    <property type="entry name" value="Sig_transdc_resp-reg_C-effctor"/>
</dbReference>
<dbReference type="InterPro" id="IPR036388">
    <property type="entry name" value="WH-like_DNA-bd_sf"/>
</dbReference>
<feature type="transmembrane region" description="Helical" evidence="4">
    <location>
        <begin position="325"/>
        <end position="345"/>
    </location>
</feature>
<keyword evidence="4" id="KW-0472">Membrane</keyword>
<keyword evidence="3" id="KW-0804">Transcription</keyword>
<dbReference type="OrthoDB" id="9808843at2"/>
<keyword evidence="7" id="KW-1185">Reference proteome</keyword>
<dbReference type="RefSeq" id="WP_028026364.1">
    <property type="nucleotide sequence ID" value="NZ_JANJZH010000041.1"/>
</dbReference>
<name>A0A6N8JJD9_9ACTN</name>
<proteinExistence type="predicted"/>
<feature type="transmembrane region" description="Helical" evidence="4">
    <location>
        <begin position="143"/>
        <end position="163"/>
    </location>
</feature>
<sequence>MSATHRTRAEEPRFADWRLLGLGFWQAWQMVVLCTHKVVAAASPEVPGENPVLILLALMTASYALVVLLSRRFAPFLSRRDSFILAGGLTALGTALIPVSLGLLAGAAALVLFLIGAAAASFGNALLIIMWGELWSALATGRVGRHLYASYTFAFVLFFIAYAMPKAVAIGYATALPVVSAAILAACKSEPRREPSVIPLDTKTVPVGRLLLCVFLISVVWGTSQGMLDPYAGNDGHFMARALLLAGGGIGAITLSMMVSQAPSEAAALYRPVIPAMVIGLILLLLEPMPYPFIGCGLIIMGVYCLDMLMMLVSTDVAFRGRISVAASFGVTILVARTGTLTGTFLADWLPMLPVWSSQMHTDVFLLAVLVLAIIGMLFFTIADVQRLYVTPRSGAADTSLEEKCAAIAAMGKLTNRESEVIVLLARGRSVPYISDELSIAQGTTKHHVSNIYRKLGVADRQGLLDAIEQGGVGKPGWE</sequence>
<feature type="transmembrane region" description="Helical" evidence="4">
    <location>
        <begin position="107"/>
        <end position="131"/>
    </location>
</feature>